<proteinExistence type="predicted"/>
<dbReference type="Proteomes" id="UP001159363">
    <property type="component" value="Chromosome 3"/>
</dbReference>
<evidence type="ECO:0000313" key="2">
    <source>
        <dbReference type="EMBL" id="KAJ8887992.1"/>
    </source>
</evidence>
<keyword evidence="3" id="KW-1185">Reference proteome</keyword>
<comment type="caution">
    <text evidence="2">The sequence shown here is derived from an EMBL/GenBank/DDBJ whole genome shotgun (WGS) entry which is preliminary data.</text>
</comment>
<name>A0ABQ9HUS3_9NEOP</name>
<reference evidence="2 3" key="1">
    <citation type="submission" date="2023-02" db="EMBL/GenBank/DDBJ databases">
        <title>LHISI_Scaffold_Assembly.</title>
        <authorList>
            <person name="Stuart O.P."/>
            <person name="Cleave R."/>
            <person name="Magrath M.J.L."/>
            <person name="Mikheyev A.S."/>
        </authorList>
    </citation>
    <scope>NUCLEOTIDE SEQUENCE [LARGE SCALE GENOMIC DNA]</scope>
    <source>
        <strain evidence="2">Daus_M_001</strain>
        <tissue evidence="2">Leg muscle</tissue>
    </source>
</reference>
<organism evidence="2 3">
    <name type="scientific">Dryococelus australis</name>
    <dbReference type="NCBI Taxonomy" id="614101"/>
    <lineage>
        <taxon>Eukaryota</taxon>
        <taxon>Metazoa</taxon>
        <taxon>Ecdysozoa</taxon>
        <taxon>Arthropoda</taxon>
        <taxon>Hexapoda</taxon>
        <taxon>Insecta</taxon>
        <taxon>Pterygota</taxon>
        <taxon>Neoptera</taxon>
        <taxon>Polyneoptera</taxon>
        <taxon>Phasmatodea</taxon>
        <taxon>Verophasmatodea</taxon>
        <taxon>Anareolatae</taxon>
        <taxon>Phasmatidae</taxon>
        <taxon>Eurycanthinae</taxon>
        <taxon>Dryococelus</taxon>
    </lineage>
</organism>
<protein>
    <submittedName>
        <fullName evidence="2">Uncharacterized protein</fullName>
    </submittedName>
</protein>
<accession>A0ABQ9HUS3</accession>
<gene>
    <name evidence="2" type="ORF">PR048_007477</name>
</gene>
<dbReference type="EMBL" id="JARBHB010000003">
    <property type="protein sequence ID" value="KAJ8887992.1"/>
    <property type="molecule type" value="Genomic_DNA"/>
</dbReference>
<sequence length="155" mass="17752">MLFFTAISAVTSGEKGKQDYKEKAVSSAAAWNSTLNRSRKEERRCSFDLQNFSIHYPQNRRANMTLKDLPRVGSYPIALIPGQYTDYYKRYTPTELRYFPLNTILYGPMKPNERQELKGSDGSQSDSDDDSSSDSSRLVSRVALSCSCWYYVLVR</sequence>
<evidence type="ECO:0000256" key="1">
    <source>
        <dbReference type="SAM" id="MobiDB-lite"/>
    </source>
</evidence>
<feature type="region of interest" description="Disordered" evidence="1">
    <location>
        <begin position="111"/>
        <end position="135"/>
    </location>
</feature>
<evidence type="ECO:0000313" key="3">
    <source>
        <dbReference type="Proteomes" id="UP001159363"/>
    </source>
</evidence>